<dbReference type="InParanoid" id="A0A3Q7GQZ0"/>
<name>A0A3Q7GQZ0_SOLLC</name>
<dbReference type="Gramene" id="Solyc06g043260.2.1">
    <property type="protein sequence ID" value="Solyc06g043260.2.1"/>
    <property type="gene ID" value="Solyc06g043260.2"/>
</dbReference>
<dbReference type="EnsemblPlants" id="Solyc06g043260.2.1">
    <property type="protein sequence ID" value="Solyc06g043260.2.1"/>
    <property type="gene ID" value="Solyc06g043260.2"/>
</dbReference>
<protein>
    <submittedName>
        <fullName evidence="1">Uncharacterized protein</fullName>
    </submittedName>
</protein>
<dbReference type="Proteomes" id="UP000004994">
    <property type="component" value="Chromosome 6"/>
</dbReference>
<reference evidence="1" key="2">
    <citation type="submission" date="2019-01" db="UniProtKB">
        <authorList>
            <consortium name="EnsemblPlants"/>
        </authorList>
    </citation>
    <scope>IDENTIFICATION</scope>
    <source>
        <strain evidence="1">cv. Heinz 1706</strain>
    </source>
</reference>
<dbReference type="AlphaFoldDB" id="A0A3Q7GQZ0"/>
<evidence type="ECO:0000313" key="2">
    <source>
        <dbReference type="Proteomes" id="UP000004994"/>
    </source>
</evidence>
<reference evidence="1" key="1">
    <citation type="journal article" date="2012" name="Nature">
        <title>The tomato genome sequence provides insights into fleshy fruit evolution.</title>
        <authorList>
            <consortium name="Tomato Genome Consortium"/>
        </authorList>
    </citation>
    <scope>NUCLEOTIDE SEQUENCE [LARGE SCALE GENOMIC DNA]</scope>
    <source>
        <strain evidence="1">cv. Heinz 1706</strain>
    </source>
</reference>
<dbReference type="PaxDb" id="4081-Solyc06g043260.1.1"/>
<keyword evidence="2" id="KW-1185">Reference proteome</keyword>
<proteinExistence type="predicted"/>
<accession>A0A3Q7GQZ0</accession>
<evidence type="ECO:0000313" key="1">
    <source>
        <dbReference type="EnsemblPlants" id="Solyc06g043260.2.1"/>
    </source>
</evidence>
<sequence length="25" mass="2885">MMGHLTDFGIATLLRKFLLMFLDSI</sequence>
<organism evidence="1">
    <name type="scientific">Solanum lycopersicum</name>
    <name type="common">Tomato</name>
    <name type="synonym">Lycopersicon esculentum</name>
    <dbReference type="NCBI Taxonomy" id="4081"/>
    <lineage>
        <taxon>Eukaryota</taxon>
        <taxon>Viridiplantae</taxon>
        <taxon>Streptophyta</taxon>
        <taxon>Embryophyta</taxon>
        <taxon>Tracheophyta</taxon>
        <taxon>Spermatophyta</taxon>
        <taxon>Magnoliopsida</taxon>
        <taxon>eudicotyledons</taxon>
        <taxon>Gunneridae</taxon>
        <taxon>Pentapetalae</taxon>
        <taxon>asterids</taxon>
        <taxon>lamiids</taxon>
        <taxon>Solanales</taxon>
        <taxon>Solanaceae</taxon>
        <taxon>Solanoideae</taxon>
        <taxon>Solaneae</taxon>
        <taxon>Solanum</taxon>
        <taxon>Solanum subgen. Lycopersicon</taxon>
    </lineage>
</organism>